<dbReference type="OrthoDB" id="248495at2759"/>
<dbReference type="Gene3D" id="1.10.510.10">
    <property type="entry name" value="Transferase(Phosphotransferase) domain 1"/>
    <property type="match status" value="1"/>
</dbReference>
<dbReference type="SUPFAM" id="SSF56112">
    <property type="entry name" value="Protein kinase-like (PK-like)"/>
    <property type="match status" value="1"/>
</dbReference>
<gene>
    <name evidence="1" type="ORF">LSTR_LSTR007008</name>
</gene>
<dbReference type="PROSITE" id="PS00108">
    <property type="entry name" value="PROTEIN_KINASE_ST"/>
    <property type="match status" value="1"/>
</dbReference>
<comment type="caution">
    <text evidence="1">The sequence shown here is derived from an EMBL/GenBank/DDBJ whole genome shotgun (WGS) entry which is preliminary data.</text>
</comment>
<organism evidence="1 2">
    <name type="scientific">Laodelphax striatellus</name>
    <name type="common">Small brown planthopper</name>
    <name type="synonym">Delphax striatella</name>
    <dbReference type="NCBI Taxonomy" id="195883"/>
    <lineage>
        <taxon>Eukaryota</taxon>
        <taxon>Metazoa</taxon>
        <taxon>Ecdysozoa</taxon>
        <taxon>Arthropoda</taxon>
        <taxon>Hexapoda</taxon>
        <taxon>Insecta</taxon>
        <taxon>Pterygota</taxon>
        <taxon>Neoptera</taxon>
        <taxon>Paraneoptera</taxon>
        <taxon>Hemiptera</taxon>
        <taxon>Auchenorrhyncha</taxon>
        <taxon>Fulgoroidea</taxon>
        <taxon>Delphacidae</taxon>
        <taxon>Criomorphinae</taxon>
        <taxon>Laodelphax</taxon>
    </lineage>
</organism>
<dbReference type="Proteomes" id="UP000291343">
    <property type="component" value="Unassembled WGS sequence"/>
</dbReference>
<dbReference type="InParanoid" id="A0A482WJX3"/>
<name>A0A482WJX3_LAOST</name>
<dbReference type="STRING" id="195883.A0A482WJX3"/>
<accession>A0A482WJX3</accession>
<dbReference type="EMBL" id="QKKF02033617">
    <property type="protein sequence ID" value="RZF33630.1"/>
    <property type="molecule type" value="Genomic_DNA"/>
</dbReference>
<dbReference type="AlphaFoldDB" id="A0A482WJX3"/>
<sequence length="149" mass="16558">MMTSFCPGRQIHVSIATLLSIQLFDIVDHLHKCKIIHGDIKPDNFVLFYLPTTDSQNIDRVAYQPLSALVMSGSTAQHMTNHIYNNHIQAAVRESLQPHLSQTYQNIQSLKACEHTAERNTVASAVAQERAPVVASAQVTRKTTMTTTS</sequence>
<evidence type="ECO:0000313" key="2">
    <source>
        <dbReference type="Proteomes" id="UP000291343"/>
    </source>
</evidence>
<proteinExistence type="predicted"/>
<reference evidence="1 2" key="1">
    <citation type="journal article" date="2017" name="Gigascience">
        <title>Genome sequence of the small brown planthopper, Laodelphax striatellus.</title>
        <authorList>
            <person name="Zhu J."/>
            <person name="Jiang F."/>
            <person name="Wang X."/>
            <person name="Yang P."/>
            <person name="Bao Y."/>
            <person name="Zhao W."/>
            <person name="Wang W."/>
            <person name="Lu H."/>
            <person name="Wang Q."/>
            <person name="Cui N."/>
            <person name="Li J."/>
            <person name="Chen X."/>
            <person name="Luo L."/>
            <person name="Yu J."/>
            <person name="Kang L."/>
            <person name="Cui F."/>
        </authorList>
    </citation>
    <scope>NUCLEOTIDE SEQUENCE [LARGE SCALE GENOMIC DNA]</scope>
    <source>
        <strain evidence="1">Lst14</strain>
    </source>
</reference>
<dbReference type="GO" id="GO:0004672">
    <property type="term" value="F:protein kinase activity"/>
    <property type="evidence" value="ECO:0007669"/>
    <property type="project" value="InterPro"/>
</dbReference>
<evidence type="ECO:0008006" key="3">
    <source>
        <dbReference type="Google" id="ProtNLM"/>
    </source>
</evidence>
<dbReference type="InterPro" id="IPR011009">
    <property type="entry name" value="Kinase-like_dom_sf"/>
</dbReference>
<evidence type="ECO:0000313" key="1">
    <source>
        <dbReference type="EMBL" id="RZF33630.1"/>
    </source>
</evidence>
<keyword evidence="2" id="KW-1185">Reference proteome</keyword>
<dbReference type="InterPro" id="IPR008271">
    <property type="entry name" value="Ser/Thr_kinase_AS"/>
</dbReference>
<protein>
    <recommendedName>
        <fullName evidence="3">Protein kinase domain-containing protein</fullName>
    </recommendedName>
</protein>